<dbReference type="Proteomes" id="UP000012149">
    <property type="component" value="Unassembled WGS sequence"/>
</dbReference>
<evidence type="ECO:0000313" key="2">
    <source>
        <dbReference type="Proteomes" id="UP000012149"/>
    </source>
</evidence>
<evidence type="ECO:0000313" key="1">
    <source>
        <dbReference type="EMBL" id="EMO57268.1"/>
    </source>
</evidence>
<comment type="caution">
    <text evidence="1">The sequence shown here is derived from an EMBL/GenBank/DDBJ whole genome shotgun (WGS) entry which is preliminary data.</text>
</comment>
<dbReference type="AlphaFoldDB" id="M6W676"/>
<sequence>MLKVSPLLEKRHIRSVLIKKQKKINFSTIQFYCKPSQKYPGNGRHFKQR</sequence>
<gene>
    <name evidence="1" type="ORF">LEP1GSC161_2642</name>
</gene>
<organism evidence="1 2">
    <name type="scientific">Leptospira santarosai str. CBC1416</name>
    <dbReference type="NCBI Taxonomy" id="1193059"/>
    <lineage>
        <taxon>Bacteria</taxon>
        <taxon>Pseudomonadati</taxon>
        <taxon>Spirochaetota</taxon>
        <taxon>Spirochaetia</taxon>
        <taxon>Leptospirales</taxon>
        <taxon>Leptospiraceae</taxon>
        <taxon>Leptospira</taxon>
    </lineage>
</organism>
<reference evidence="1 2" key="1">
    <citation type="submission" date="2013-01" db="EMBL/GenBank/DDBJ databases">
        <authorList>
            <person name="Harkins D.M."/>
            <person name="Durkin A.S."/>
            <person name="Brinkac L.M."/>
            <person name="Haft D.H."/>
            <person name="Selengut J.D."/>
            <person name="Sanka R."/>
            <person name="DePew J."/>
            <person name="Purushe J."/>
            <person name="Matthias M.A."/>
            <person name="Vinetz J.M."/>
            <person name="Sutton G.G."/>
            <person name="Nierman W.C."/>
            <person name="Fouts D.E."/>
        </authorList>
    </citation>
    <scope>NUCLEOTIDE SEQUENCE [LARGE SCALE GENOMIC DNA]</scope>
    <source>
        <strain evidence="1 2">CBC1416</strain>
    </source>
</reference>
<dbReference type="EMBL" id="AKWE02000125">
    <property type="protein sequence ID" value="EMO57268.1"/>
    <property type="molecule type" value="Genomic_DNA"/>
</dbReference>
<protein>
    <submittedName>
        <fullName evidence="1">Uncharacterized protein</fullName>
    </submittedName>
</protein>
<name>M6W676_9LEPT</name>
<proteinExistence type="predicted"/>
<accession>M6W676</accession>